<proteinExistence type="inferred from homology"/>
<accession>A0A926NBY0</accession>
<evidence type="ECO:0000313" key="8">
    <source>
        <dbReference type="Proteomes" id="UP000661691"/>
    </source>
</evidence>
<sequence length="145" mass="15972">MKDMIQSLSDHILVKVLIALGDVISSFLFGEWTQLLTILGVFLVIDFTTGWIAAIHLKQLSSKIGAIGILKKLGMVLVVAMAHWMDTLLGTDNIFRDGCIWFYLANEGLSITENLTRSGVPVPSVIRKALSIIESKSEKADQLDK</sequence>
<dbReference type="EMBL" id="JACXAH010000025">
    <property type="protein sequence ID" value="MBD1373437.1"/>
    <property type="molecule type" value="Genomic_DNA"/>
</dbReference>
<evidence type="ECO:0000256" key="1">
    <source>
        <dbReference type="ARBA" id="ARBA00004141"/>
    </source>
</evidence>
<dbReference type="AlphaFoldDB" id="A0A926NBY0"/>
<dbReference type="NCBIfam" id="TIGR01593">
    <property type="entry name" value="holin_tox_secr"/>
    <property type="match status" value="1"/>
</dbReference>
<comment type="subcellular location">
    <subcellularLocation>
        <location evidence="1">Membrane</location>
        <topology evidence="1">Multi-pass membrane protein</topology>
    </subcellularLocation>
</comment>
<evidence type="ECO:0000256" key="2">
    <source>
        <dbReference type="ARBA" id="ARBA00022692"/>
    </source>
</evidence>
<dbReference type="Proteomes" id="UP000661691">
    <property type="component" value="Unassembled WGS sequence"/>
</dbReference>
<protein>
    <submittedName>
        <fullName evidence="7">Phage holin family protein</fullName>
    </submittedName>
</protein>
<keyword evidence="4 6" id="KW-0472">Membrane</keyword>
<keyword evidence="8" id="KW-1185">Reference proteome</keyword>
<feature type="transmembrane region" description="Helical" evidence="6">
    <location>
        <begin position="35"/>
        <end position="57"/>
    </location>
</feature>
<evidence type="ECO:0000256" key="6">
    <source>
        <dbReference type="SAM" id="Phobius"/>
    </source>
</evidence>
<organism evidence="7 8">
    <name type="scientific">Polycladospora coralii</name>
    <dbReference type="NCBI Taxonomy" id="2771432"/>
    <lineage>
        <taxon>Bacteria</taxon>
        <taxon>Bacillati</taxon>
        <taxon>Bacillota</taxon>
        <taxon>Bacilli</taxon>
        <taxon>Bacillales</taxon>
        <taxon>Thermoactinomycetaceae</taxon>
        <taxon>Polycladospora</taxon>
    </lineage>
</organism>
<keyword evidence="2 6" id="KW-0812">Transmembrane</keyword>
<reference evidence="7" key="1">
    <citation type="submission" date="2020-09" db="EMBL/GenBank/DDBJ databases">
        <title>A novel bacterium of genus Hazenella, isolated from South China Sea.</title>
        <authorList>
            <person name="Huang H."/>
            <person name="Mo K."/>
            <person name="Hu Y."/>
        </authorList>
    </citation>
    <scope>NUCLEOTIDE SEQUENCE</scope>
    <source>
        <strain evidence="7">IB182357</strain>
    </source>
</reference>
<comment type="similarity">
    <text evidence="5">Belongs to the bacteriophage holin family. Cp-1 holin subfamily.</text>
</comment>
<dbReference type="InterPro" id="IPR006480">
    <property type="entry name" value="Phage_holin_4_1"/>
</dbReference>
<evidence type="ECO:0000256" key="4">
    <source>
        <dbReference type="ARBA" id="ARBA00023136"/>
    </source>
</evidence>
<dbReference type="GO" id="GO:0016020">
    <property type="term" value="C:membrane"/>
    <property type="evidence" value="ECO:0007669"/>
    <property type="project" value="UniProtKB-SubCell"/>
</dbReference>
<evidence type="ECO:0000313" key="7">
    <source>
        <dbReference type="EMBL" id="MBD1373437.1"/>
    </source>
</evidence>
<dbReference type="RefSeq" id="WP_191140230.1">
    <property type="nucleotide sequence ID" value="NZ_JACXAG020000005.1"/>
</dbReference>
<feature type="transmembrane region" description="Helical" evidence="6">
    <location>
        <begin position="12"/>
        <end position="29"/>
    </location>
</feature>
<evidence type="ECO:0000256" key="5">
    <source>
        <dbReference type="ARBA" id="ARBA00023600"/>
    </source>
</evidence>
<name>A0A926NBY0_9BACL</name>
<evidence type="ECO:0000256" key="3">
    <source>
        <dbReference type="ARBA" id="ARBA00022989"/>
    </source>
</evidence>
<feature type="transmembrane region" description="Helical" evidence="6">
    <location>
        <begin position="64"/>
        <end position="85"/>
    </location>
</feature>
<gene>
    <name evidence="7" type="ORF">IC620_13875</name>
</gene>
<dbReference type="Pfam" id="PF05105">
    <property type="entry name" value="Phage_holin_4_1"/>
    <property type="match status" value="1"/>
</dbReference>
<keyword evidence="3 6" id="KW-1133">Transmembrane helix</keyword>
<comment type="caution">
    <text evidence="7">The sequence shown here is derived from an EMBL/GenBank/DDBJ whole genome shotgun (WGS) entry which is preliminary data.</text>
</comment>